<evidence type="ECO:0000313" key="8">
    <source>
        <dbReference type="EMBL" id="UOO92046.1"/>
    </source>
</evidence>
<feature type="transmembrane region" description="Helical" evidence="6">
    <location>
        <begin position="106"/>
        <end position="126"/>
    </location>
</feature>
<sequence length="396" mass="42947">MSQETLSKSQLTILIVLTLGSFSAGMAEFFTIWLSHTITHDLQASTPLTSTVTSYYAFGVMIGIPVLLPLVKYLSHQRLLTLLLFWCFAGNIATSFVTTWEQLRWVRIFAGMPHGMFFGIASMVLIQTLPKHRHGFGIGILMSGIGLALLLVVPSSIYLEHFQDWRLIARGIGLLDLLVIVLLHDLLNEAPAPPDLHSNVSTAEILKNPLLWWAAALGVTLFCGRMAIIDYAEPIFLEITQLPQQQLPLVVIVSGIGTSLGFVIGGILADKNMYRTLFASFAYCALVILCFNWLALSAIGFYIGFLLLGACTVFLPALQLLIIQCSPAAPTFASCLNHGTLNIGNAIGPLLGGYLIGSGLGLLSVTWMGVAFSLLSLLILVLGYKKAQKITSASVH</sequence>
<keyword evidence="3 6" id="KW-0812">Transmembrane</keyword>
<accession>A0ABY4E9Q5</accession>
<name>A0ABY4E9Q5_VITST</name>
<feature type="transmembrane region" description="Helical" evidence="6">
    <location>
        <begin position="362"/>
        <end position="384"/>
    </location>
</feature>
<comment type="subcellular location">
    <subcellularLocation>
        <location evidence="1">Cell membrane</location>
        <topology evidence="1">Multi-pass membrane protein</topology>
    </subcellularLocation>
</comment>
<evidence type="ECO:0000256" key="4">
    <source>
        <dbReference type="ARBA" id="ARBA00022989"/>
    </source>
</evidence>
<feature type="transmembrane region" description="Helical" evidence="6">
    <location>
        <begin position="138"/>
        <end position="159"/>
    </location>
</feature>
<protein>
    <submittedName>
        <fullName evidence="8">MFS transporter</fullName>
    </submittedName>
</protein>
<feature type="transmembrane region" description="Helical" evidence="6">
    <location>
        <begin position="335"/>
        <end position="356"/>
    </location>
</feature>
<proteinExistence type="predicted"/>
<evidence type="ECO:0000313" key="9">
    <source>
        <dbReference type="Proteomes" id="UP000832034"/>
    </source>
</evidence>
<dbReference type="Pfam" id="PF07690">
    <property type="entry name" value="MFS_1"/>
    <property type="match status" value="1"/>
</dbReference>
<dbReference type="InterPro" id="IPR036259">
    <property type="entry name" value="MFS_trans_sf"/>
</dbReference>
<evidence type="ECO:0000256" key="2">
    <source>
        <dbReference type="ARBA" id="ARBA00022475"/>
    </source>
</evidence>
<feature type="transmembrane region" description="Helical" evidence="6">
    <location>
        <begin position="79"/>
        <end position="100"/>
    </location>
</feature>
<keyword evidence="9" id="KW-1185">Reference proteome</keyword>
<keyword evidence="2" id="KW-1003">Cell membrane</keyword>
<dbReference type="CDD" id="cd17324">
    <property type="entry name" value="MFS_NepI_like"/>
    <property type="match status" value="1"/>
</dbReference>
<feature type="domain" description="Major facilitator superfamily (MFS) profile" evidence="7">
    <location>
        <begin position="13"/>
        <end position="388"/>
    </location>
</feature>
<dbReference type="PANTHER" id="PTHR43124">
    <property type="entry name" value="PURINE EFFLUX PUMP PBUE"/>
    <property type="match status" value="1"/>
</dbReference>
<evidence type="ECO:0000256" key="5">
    <source>
        <dbReference type="ARBA" id="ARBA00023136"/>
    </source>
</evidence>
<keyword evidence="5 6" id="KW-0472">Membrane</keyword>
<evidence type="ECO:0000259" key="7">
    <source>
        <dbReference type="PROSITE" id="PS50850"/>
    </source>
</evidence>
<feature type="transmembrane region" description="Helical" evidence="6">
    <location>
        <begin position="210"/>
        <end position="229"/>
    </location>
</feature>
<evidence type="ECO:0000256" key="1">
    <source>
        <dbReference type="ARBA" id="ARBA00004651"/>
    </source>
</evidence>
<feature type="transmembrane region" description="Helical" evidence="6">
    <location>
        <begin position="276"/>
        <end position="295"/>
    </location>
</feature>
<dbReference type="InterPro" id="IPR050189">
    <property type="entry name" value="MFS_Efflux_Transporters"/>
</dbReference>
<dbReference type="InterPro" id="IPR020846">
    <property type="entry name" value="MFS_dom"/>
</dbReference>
<feature type="transmembrane region" description="Helical" evidence="6">
    <location>
        <begin position="249"/>
        <end position="269"/>
    </location>
</feature>
<dbReference type="RefSeq" id="WP_019959317.1">
    <property type="nucleotide sequence ID" value="NZ_CP091512.1"/>
</dbReference>
<dbReference type="EMBL" id="CP091512">
    <property type="protein sequence ID" value="UOO92046.1"/>
    <property type="molecule type" value="Genomic_DNA"/>
</dbReference>
<organism evidence="8 9">
    <name type="scientific">Vitreoscilla stercoraria</name>
    <dbReference type="NCBI Taxonomy" id="61"/>
    <lineage>
        <taxon>Bacteria</taxon>
        <taxon>Pseudomonadati</taxon>
        <taxon>Pseudomonadota</taxon>
        <taxon>Betaproteobacteria</taxon>
        <taxon>Neisseriales</taxon>
        <taxon>Neisseriaceae</taxon>
        <taxon>Vitreoscilla</taxon>
    </lineage>
</organism>
<reference evidence="8" key="1">
    <citation type="submission" date="2021-12" db="EMBL/GenBank/DDBJ databases">
        <authorList>
            <person name="Veyrier F.J."/>
        </authorList>
    </citation>
    <scope>NUCLEOTIDE SEQUENCE</scope>
    <source>
        <strain evidence="8">SAG 1488-6</strain>
    </source>
</reference>
<feature type="transmembrane region" description="Helical" evidence="6">
    <location>
        <begin position="54"/>
        <end position="72"/>
    </location>
</feature>
<evidence type="ECO:0000256" key="3">
    <source>
        <dbReference type="ARBA" id="ARBA00022692"/>
    </source>
</evidence>
<dbReference type="InterPro" id="IPR011701">
    <property type="entry name" value="MFS"/>
</dbReference>
<dbReference type="PROSITE" id="PS50850">
    <property type="entry name" value="MFS"/>
    <property type="match status" value="1"/>
</dbReference>
<dbReference type="Proteomes" id="UP000832034">
    <property type="component" value="Chromosome"/>
</dbReference>
<evidence type="ECO:0000256" key="6">
    <source>
        <dbReference type="SAM" id="Phobius"/>
    </source>
</evidence>
<dbReference type="SUPFAM" id="SSF103473">
    <property type="entry name" value="MFS general substrate transporter"/>
    <property type="match status" value="1"/>
</dbReference>
<dbReference type="Gene3D" id="1.20.1250.20">
    <property type="entry name" value="MFS general substrate transporter like domains"/>
    <property type="match status" value="2"/>
</dbReference>
<dbReference type="PANTHER" id="PTHR43124:SF3">
    <property type="entry name" value="CHLORAMPHENICOL EFFLUX PUMP RV0191"/>
    <property type="match status" value="1"/>
</dbReference>
<feature type="transmembrane region" description="Helical" evidence="6">
    <location>
        <begin position="165"/>
        <end position="183"/>
    </location>
</feature>
<gene>
    <name evidence="8" type="ORF">LVJ81_10490</name>
</gene>
<feature type="transmembrane region" description="Helical" evidence="6">
    <location>
        <begin position="301"/>
        <end position="323"/>
    </location>
</feature>
<reference evidence="8" key="2">
    <citation type="journal article" date="2022" name="Res Sq">
        <title>Evolution of multicellular longitudinally dividing oral cavity symbionts (Neisseriaceae).</title>
        <authorList>
            <person name="Nyongesa S."/>
            <person name="Weber P."/>
            <person name="Bernet E."/>
            <person name="Pullido F."/>
            <person name="Nieckarz M."/>
            <person name="Delaby M."/>
            <person name="Nieves C."/>
            <person name="Viehboeck T."/>
            <person name="Krause N."/>
            <person name="Rivera-Millot A."/>
            <person name="Nakamura A."/>
            <person name="Vischer N."/>
            <person name="VanNieuwenhze M."/>
            <person name="Brun Y."/>
            <person name="Cava F."/>
            <person name="Bulgheresi S."/>
            <person name="Veyrier F."/>
        </authorList>
    </citation>
    <scope>NUCLEOTIDE SEQUENCE</scope>
    <source>
        <strain evidence="8">SAG 1488-6</strain>
    </source>
</reference>
<feature type="transmembrane region" description="Helical" evidence="6">
    <location>
        <begin position="12"/>
        <end position="34"/>
    </location>
</feature>
<keyword evidence="4 6" id="KW-1133">Transmembrane helix</keyword>